<keyword evidence="3" id="KW-0479">Metal-binding</keyword>
<keyword evidence="4" id="KW-0862">Zinc</keyword>
<evidence type="ECO:0000256" key="1">
    <source>
        <dbReference type="ARBA" id="ARBA00001947"/>
    </source>
</evidence>
<evidence type="ECO:0000313" key="5">
    <source>
        <dbReference type="EMBL" id="VAV98870.1"/>
    </source>
</evidence>
<evidence type="ECO:0000256" key="2">
    <source>
        <dbReference type="ARBA" id="ARBA00022679"/>
    </source>
</evidence>
<dbReference type="GO" id="GO:0043720">
    <property type="term" value="F:3-keto-5-aminohexanoate cleavage activity"/>
    <property type="evidence" value="ECO:0007669"/>
    <property type="project" value="InterPro"/>
</dbReference>
<dbReference type="EMBL" id="UOEE01000268">
    <property type="protein sequence ID" value="VAV98870.1"/>
    <property type="molecule type" value="Genomic_DNA"/>
</dbReference>
<dbReference type="InterPro" id="IPR008567">
    <property type="entry name" value="BKACE"/>
</dbReference>
<dbReference type="InterPro" id="IPR013785">
    <property type="entry name" value="Aldolase_TIM"/>
</dbReference>
<dbReference type="PANTHER" id="PTHR37418">
    <property type="entry name" value="3-KETO-5-AMINOHEXANOATE CLEAVAGE ENZYME-RELATED"/>
    <property type="match status" value="1"/>
</dbReference>
<sequence>MNKPMILIAAPNGAHRQQTDHPALPITPAQLARCAEEIVAAGASILHLHVRDQNNAHCLDVARYQSAIAAIRDAVGDQLVIQATTEAVGRFSRFEQMQMVRDLKPEAVSLALREICPNDDALRQTKKLFLWMKAERIFPQIILYDQADITWFQTCLAQGVFCDDSPFTLLVIGRTQLQASDQAVVFQQMIQSTKTLPGPWAVCGFAAAEKKAVLAAIKHGGHARVGFENNICWEADKKLRDHAQMLDFCSQAAQKINRPVASAEEVRTLFHLERG</sequence>
<proteinExistence type="predicted"/>
<keyword evidence="2" id="KW-0808">Transferase</keyword>
<dbReference type="GO" id="GO:0046872">
    <property type="term" value="F:metal ion binding"/>
    <property type="evidence" value="ECO:0007669"/>
    <property type="project" value="UniProtKB-KW"/>
</dbReference>
<organism evidence="5">
    <name type="scientific">hydrothermal vent metagenome</name>
    <dbReference type="NCBI Taxonomy" id="652676"/>
    <lineage>
        <taxon>unclassified sequences</taxon>
        <taxon>metagenomes</taxon>
        <taxon>ecological metagenomes</taxon>
    </lineage>
</organism>
<dbReference type="AlphaFoldDB" id="A0A3B0RZ53"/>
<evidence type="ECO:0008006" key="6">
    <source>
        <dbReference type="Google" id="ProtNLM"/>
    </source>
</evidence>
<dbReference type="Gene3D" id="3.20.20.70">
    <property type="entry name" value="Aldolase class I"/>
    <property type="match status" value="1"/>
</dbReference>
<dbReference type="PANTHER" id="PTHR37418:SF2">
    <property type="entry name" value="3-KETO-5-AMINOHEXANOATE CLEAVAGE ENZYME"/>
    <property type="match status" value="1"/>
</dbReference>
<evidence type="ECO:0000256" key="4">
    <source>
        <dbReference type="ARBA" id="ARBA00022833"/>
    </source>
</evidence>
<evidence type="ECO:0000256" key="3">
    <source>
        <dbReference type="ARBA" id="ARBA00022723"/>
    </source>
</evidence>
<reference evidence="5" key="1">
    <citation type="submission" date="2018-06" db="EMBL/GenBank/DDBJ databases">
        <authorList>
            <person name="Zhirakovskaya E."/>
        </authorList>
    </citation>
    <scope>NUCLEOTIDE SEQUENCE</scope>
</reference>
<name>A0A3B0RZ53_9ZZZZ</name>
<accession>A0A3B0RZ53</accession>
<comment type="cofactor">
    <cofactor evidence="1">
        <name>Zn(2+)</name>
        <dbReference type="ChEBI" id="CHEBI:29105"/>
    </cofactor>
</comment>
<gene>
    <name evidence="5" type="ORF">MNBD_ALPHA06-1656</name>
</gene>
<protein>
    <recommendedName>
        <fullName evidence="6">3-keto-5-aminohexanoate cleavage enzyme</fullName>
    </recommendedName>
</protein>
<dbReference type="Pfam" id="PF05853">
    <property type="entry name" value="BKACE"/>
    <property type="match status" value="1"/>
</dbReference>